<organism evidence="1 2">
    <name type="scientific">Ilumatobacter coccineus</name>
    <dbReference type="NCBI Taxonomy" id="467094"/>
    <lineage>
        <taxon>Bacteria</taxon>
        <taxon>Bacillati</taxon>
        <taxon>Actinomycetota</taxon>
        <taxon>Acidimicrobiia</taxon>
        <taxon>Acidimicrobiales</taxon>
        <taxon>Ilumatobacteraceae</taxon>
        <taxon>Ilumatobacter</taxon>
    </lineage>
</organism>
<keyword evidence="1" id="KW-0436">Ligase</keyword>
<proteinExistence type="predicted"/>
<dbReference type="InterPro" id="IPR008492">
    <property type="entry name" value="Rv2714-like"/>
</dbReference>
<sequence length="301" mass="32639">MEHLRWQLSPDAVTNPIMITAFTGWNDAGEAASTAATSFFSSTPTSLLADIDPEPFTDFATVRPRVHLTDDRRREIVWPTVKIWAVATPTADLVVVIGPEPALRWRLFSTQITALVDHLGITQAYNLGAFLGDVVHTRATPIFSTTDDPALLEHHRLRPTDYEGPTGIVGVVHDALTQHGCTTVSLWAAVPRYASHLMSPHASIALIERLSSIASITPPTSNLHLHLGTYDAQLAELAAANPDLASYIDHLEHAHDLSATDSSDEGGSMMPSSALDADQLAAEVEQFLRDRTDDDPLDDAS</sequence>
<reference evidence="1 2" key="1">
    <citation type="submission" date="2017-10" db="EMBL/GenBank/DDBJ databases">
        <title>Novel microbial diversity and functional potential in the marine mammal oral microbiome.</title>
        <authorList>
            <person name="Dudek N.K."/>
            <person name="Sun C.L."/>
            <person name="Burstein D."/>
            <person name="Kantor R.S."/>
            <person name="Aliaga Goltsman D.S."/>
            <person name="Bik E.M."/>
            <person name="Thomas B.C."/>
            <person name="Banfield J.F."/>
            <person name="Relman D.A."/>
        </authorList>
    </citation>
    <scope>NUCLEOTIDE SEQUENCE [LARGE SCALE GENOMIC DNA]</scope>
    <source>
        <strain evidence="1">DOLJORAL78_61_10</strain>
    </source>
</reference>
<dbReference type="PIRSF" id="PIRSF028754">
    <property type="entry name" value="UCP028754"/>
    <property type="match status" value="1"/>
</dbReference>
<dbReference type="Gene3D" id="3.40.50.10900">
    <property type="entry name" value="PAC-like subunit"/>
    <property type="match status" value="1"/>
</dbReference>
<accession>A0A2G6KAV0</accession>
<dbReference type="EMBL" id="PDSL01000053">
    <property type="protein sequence ID" value="PIE32112.1"/>
    <property type="molecule type" value="Genomic_DNA"/>
</dbReference>
<dbReference type="AlphaFoldDB" id="A0A2G6KAV0"/>
<evidence type="ECO:0000313" key="1">
    <source>
        <dbReference type="EMBL" id="PIE32112.1"/>
    </source>
</evidence>
<dbReference type="SUPFAM" id="SSF159659">
    <property type="entry name" value="Cgl1923-like"/>
    <property type="match status" value="1"/>
</dbReference>
<dbReference type="Pfam" id="PF09754">
    <property type="entry name" value="PAC2"/>
    <property type="match status" value="1"/>
</dbReference>
<dbReference type="Proteomes" id="UP000230914">
    <property type="component" value="Unassembled WGS sequence"/>
</dbReference>
<comment type="caution">
    <text evidence="1">The sequence shown here is derived from an EMBL/GenBank/DDBJ whole genome shotgun (WGS) entry which is preliminary data.</text>
</comment>
<name>A0A2G6KAV0_9ACTN</name>
<evidence type="ECO:0000313" key="2">
    <source>
        <dbReference type="Proteomes" id="UP000230914"/>
    </source>
</evidence>
<gene>
    <name evidence="1" type="ORF">CSA55_04035</name>
</gene>
<dbReference type="InterPro" id="IPR019151">
    <property type="entry name" value="Proteasome_assmbl_chaperone_2"/>
</dbReference>
<protein>
    <submittedName>
        <fullName evidence="1">Carboxylate--amine ligase</fullName>
    </submittedName>
</protein>
<dbReference type="InterPro" id="IPR038389">
    <property type="entry name" value="PSMG2_sf"/>
</dbReference>
<dbReference type="GO" id="GO:0016874">
    <property type="term" value="F:ligase activity"/>
    <property type="evidence" value="ECO:0007669"/>
    <property type="project" value="UniProtKB-KW"/>
</dbReference>